<keyword evidence="4" id="KW-1185">Reference proteome</keyword>
<organism evidence="3 4">
    <name type="scientific">Flavobacterium hydrocarbonoxydans</name>
    <dbReference type="NCBI Taxonomy" id="2683249"/>
    <lineage>
        <taxon>Bacteria</taxon>
        <taxon>Pseudomonadati</taxon>
        <taxon>Bacteroidota</taxon>
        <taxon>Flavobacteriia</taxon>
        <taxon>Flavobacteriales</taxon>
        <taxon>Flavobacteriaceae</taxon>
        <taxon>Flavobacterium</taxon>
    </lineage>
</organism>
<keyword evidence="1" id="KW-0472">Membrane</keyword>
<dbReference type="Pfam" id="PF12833">
    <property type="entry name" value="HTH_18"/>
    <property type="match status" value="1"/>
</dbReference>
<dbReference type="InterPro" id="IPR018060">
    <property type="entry name" value="HTH_AraC"/>
</dbReference>
<feature type="transmembrane region" description="Helical" evidence="1">
    <location>
        <begin position="178"/>
        <end position="199"/>
    </location>
</feature>
<evidence type="ECO:0000256" key="1">
    <source>
        <dbReference type="SAM" id="Phobius"/>
    </source>
</evidence>
<keyword evidence="1" id="KW-0812">Transmembrane</keyword>
<dbReference type="PROSITE" id="PS01124">
    <property type="entry name" value="HTH_ARAC_FAMILY_2"/>
    <property type="match status" value="1"/>
</dbReference>
<sequence>MNNFIFTALFIGLLVISLLITYGVKKEKNNWLLIGSLFCLMYALFATWLIDTNTIAKVPYLSRTGNIFGYLIYPFMYLFIRNMLYPGRMFKKMDVLFMVPALFYCIDMIPFFLLSNNEKILIVKNNLLNNKNTFAEGWLVHPTFHFGLRTYWAVFNHILIGILLYNNKPYKHPQNKNVFHFLLTLALIFLPLTLVNIYGITNNPQWWNNHIFSVTLGTPLFASGIYLLFSPGVMYGSHSLRFNQRTDKQDNQQDILVEFNENGKTDEIPKSKFDYEIVADHIGQLVLFMENDKPFIEPNLSLHKLADLTNIPVYIISNIINHHFKSNFNTWINSYRIQYFFTLTDNPDLKQFTIEALAMKSGFANRVTFNVAFKREIGESPGKYLKSNPKKQVI</sequence>
<evidence type="ECO:0000313" key="4">
    <source>
        <dbReference type="Proteomes" id="UP000471501"/>
    </source>
</evidence>
<evidence type="ECO:0000313" key="3">
    <source>
        <dbReference type="EMBL" id="MWB94327.1"/>
    </source>
</evidence>
<accession>A0A6I4NTA1</accession>
<dbReference type="EMBL" id="WSTB01000004">
    <property type="protein sequence ID" value="MWB94327.1"/>
    <property type="molecule type" value="Genomic_DNA"/>
</dbReference>
<reference evidence="3 4" key="1">
    <citation type="submission" date="2019-12" db="EMBL/GenBank/DDBJ databases">
        <authorList>
            <person name="Kim Y.S."/>
        </authorList>
    </citation>
    <scope>NUCLEOTIDE SEQUENCE [LARGE SCALE GENOMIC DNA]</scope>
    <source>
        <strain evidence="3 4">GA093</strain>
    </source>
</reference>
<gene>
    <name evidence="3" type="ORF">GON26_08130</name>
</gene>
<dbReference type="SMART" id="SM00342">
    <property type="entry name" value="HTH_ARAC"/>
    <property type="match status" value="1"/>
</dbReference>
<dbReference type="Proteomes" id="UP000471501">
    <property type="component" value="Unassembled WGS sequence"/>
</dbReference>
<feature type="transmembrane region" description="Helical" evidence="1">
    <location>
        <begin position="31"/>
        <end position="50"/>
    </location>
</feature>
<proteinExistence type="predicted"/>
<feature type="transmembrane region" description="Helical" evidence="1">
    <location>
        <begin position="211"/>
        <end position="235"/>
    </location>
</feature>
<dbReference type="GO" id="GO:0043565">
    <property type="term" value="F:sequence-specific DNA binding"/>
    <property type="evidence" value="ECO:0007669"/>
    <property type="project" value="InterPro"/>
</dbReference>
<dbReference type="AlphaFoldDB" id="A0A6I4NTA1"/>
<comment type="caution">
    <text evidence="3">The sequence shown here is derived from an EMBL/GenBank/DDBJ whole genome shotgun (WGS) entry which is preliminary data.</text>
</comment>
<dbReference type="RefSeq" id="WP_160374334.1">
    <property type="nucleotide sequence ID" value="NZ_WSTB01000004.1"/>
</dbReference>
<name>A0A6I4NTA1_9FLAO</name>
<feature type="transmembrane region" description="Helical" evidence="1">
    <location>
        <begin position="148"/>
        <end position="166"/>
    </location>
</feature>
<dbReference type="GO" id="GO:0003700">
    <property type="term" value="F:DNA-binding transcription factor activity"/>
    <property type="evidence" value="ECO:0007669"/>
    <property type="project" value="InterPro"/>
</dbReference>
<keyword evidence="1" id="KW-1133">Transmembrane helix</keyword>
<feature type="transmembrane region" description="Helical" evidence="1">
    <location>
        <begin position="65"/>
        <end position="84"/>
    </location>
</feature>
<feature type="transmembrane region" description="Helical" evidence="1">
    <location>
        <begin position="96"/>
        <end position="114"/>
    </location>
</feature>
<feature type="transmembrane region" description="Helical" evidence="1">
    <location>
        <begin position="6"/>
        <end position="24"/>
    </location>
</feature>
<evidence type="ECO:0000259" key="2">
    <source>
        <dbReference type="PROSITE" id="PS01124"/>
    </source>
</evidence>
<dbReference type="Gene3D" id="1.10.10.60">
    <property type="entry name" value="Homeodomain-like"/>
    <property type="match status" value="1"/>
</dbReference>
<protein>
    <submittedName>
        <fullName evidence="3">Helix-turn-helix domain-containing protein</fullName>
    </submittedName>
</protein>
<feature type="domain" description="HTH araC/xylS-type" evidence="2">
    <location>
        <begin position="283"/>
        <end position="387"/>
    </location>
</feature>